<dbReference type="Proteomes" id="UP000186058">
    <property type="component" value="Unassembled WGS sequence"/>
</dbReference>
<evidence type="ECO:0008006" key="3">
    <source>
        <dbReference type="Google" id="ProtNLM"/>
    </source>
</evidence>
<sequence>MAILSTGPLENNAVLGVRPTQLVTVKMVCRNTVGAVTVTIQGYVLGTTRTLYVNEVINIGPDEVVTRNYFADLDAFEFVFTTGSGDVETVGISVWGKQSSGQLVGAHRVVEHEKTSQEA</sequence>
<keyword evidence="2" id="KW-1185">Reference proteome</keyword>
<proteinExistence type="predicted"/>
<gene>
    <name evidence="1" type="ORF">A3844_07570</name>
</gene>
<accession>A0ABX3ER86</accession>
<name>A0ABX3ER86_9BACL</name>
<dbReference type="EMBL" id="LVWI01000030">
    <property type="protein sequence ID" value="OKP88547.1"/>
    <property type="molecule type" value="Genomic_DNA"/>
</dbReference>
<protein>
    <recommendedName>
        <fullName evidence="3">Exosporium protein C</fullName>
    </recommendedName>
</protein>
<evidence type="ECO:0000313" key="2">
    <source>
        <dbReference type="Proteomes" id="UP000186058"/>
    </source>
</evidence>
<comment type="caution">
    <text evidence="1">The sequence shown here is derived from an EMBL/GenBank/DDBJ whole genome shotgun (WGS) entry which is preliminary data.</text>
</comment>
<evidence type="ECO:0000313" key="1">
    <source>
        <dbReference type="EMBL" id="OKP88547.1"/>
    </source>
</evidence>
<reference evidence="1 2" key="1">
    <citation type="submission" date="2016-03" db="EMBL/GenBank/DDBJ databases">
        <authorList>
            <person name="Sant'Anna F.H."/>
            <person name="Ambrosini A."/>
            <person name="Souza R."/>
            <person name="Bach E."/>
            <person name="Fernandes G."/>
            <person name="Balsanelli E."/>
            <person name="Baura V.A."/>
            <person name="Souza E.M."/>
            <person name="Passaglia L."/>
        </authorList>
    </citation>
    <scope>NUCLEOTIDE SEQUENCE [LARGE SCALE GENOMIC DNA]</scope>
    <source>
        <strain evidence="1 2">P26E</strain>
    </source>
</reference>
<dbReference type="RefSeq" id="WP_074084179.1">
    <property type="nucleotide sequence ID" value="NZ_LVWI01000030.1"/>
</dbReference>
<organism evidence="1 2">
    <name type="scientific">Paenibacillus helianthi</name>
    <dbReference type="NCBI Taxonomy" id="1349432"/>
    <lineage>
        <taxon>Bacteria</taxon>
        <taxon>Bacillati</taxon>
        <taxon>Bacillota</taxon>
        <taxon>Bacilli</taxon>
        <taxon>Bacillales</taxon>
        <taxon>Paenibacillaceae</taxon>
        <taxon>Paenibacillus</taxon>
    </lineage>
</organism>